<organism evidence="1 2">
    <name type="scientific">Saccharothrix syringae</name>
    <name type="common">Nocardiopsis syringae</name>
    <dbReference type="NCBI Taxonomy" id="103733"/>
    <lineage>
        <taxon>Bacteria</taxon>
        <taxon>Bacillati</taxon>
        <taxon>Actinomycetota</taxon>
        <taxon>Actinomycetes</taxon>
        <taxon>Pseudonocardiales</taxon>
        <taxon>Pseudonocardiaceae</taxon>
        <taxon>Saccharothrix</taxon>
    </lineage>
</organism>
<dbReference type="KEGG" id="ssyi:EKG83_10045"/>
<sequence>MKFKLGFTNLSGTATQSWALFLDGVSVATFTLQPGNSTSKYVTVEMKTGDKIQMTADGAHTAAGSLDLAGDKLILNSVTPKEWNLEQEAKDQYVVQCKIN</sequence>
<dbReference type="RefSeq" id="WP_033435191.1">
    <property type="nucleotide sequence ID" value="NZ_CP034550.1"/>
</dbReference>
<evidence type="ECO:0000313" key="1">
    <source>
        <dbReference type="EMBL" id="QFZ17776.1"/>
    </source>
</evidence>
<evidence type="ECO:0000313" key="2">
    <source>
        <dbReference type="Proteomes" id="UP000325787"/>
    </source>
</evidence>
<dbReference type="AlphaFoldDB" id="A0A5Q0GUJ7"/>
<gene>
    <name evidence="1" type="ORF">EKG83_10045</name>
</gene>
<reference evidence="2" key="1">
    <citation type="journal article" date="2021" name="Curr. Microbiol.">
        <title>Complete genome of nocamycin-producing strain Saccharothrix syringae NRRL B-16468 reveals the biosynthetic potential for secondary metabolites.</title>
        <authorList>
            <person name="Mo X."/>
            <person name="Yang S."/>
        </authorList>
    </citation>
    <scope>NUCLEOTIDE SEQUENCE [LARGE SCALE GENOMIC DNA]</scope>
    <source>
        <strain evidence="2">ATCC 51364 / DSM 43886 / JCM 6844 / KCTC 9398 / NBRC 14523 / NRRL B-16468 / INA 2240</strain>
    </source>
</reference>
<protein>
    <submittedName>
        <fullName evidence="1">Uncharacterized protein</fullName>
    </submittedName>
</protein>
<name>A0A5Q0GUJ7_SACSY</name>
<proteinExistence type="predicted"/>
<dbReference type="Proteomes" id="UP000325787">
    <property type="component" value="Chromosome"/>
</dbReference>
<dbReference type="EMBL" id="CP034550">
    <property type="protein sequence ID" value="QFZ17776.1"/>
    <property type="molecule type" value="Genomic_DNA"/>
</dbReference>
<accession>A0A5Q0GUJ7</accession>
<keyword evidence="2" id="KW-1185">Reference proteome</keyword>